<gene>
    <name evidence="1" type="ORF">RFM51_05435</name>
</gene>
<accession>A0ABU4WU36</accession>
<protein>
    <submittedName>
        <fullName evidence="1">DUF982 domain-containing protein</fullName>
    </submittedName>
</protein>
<comment type="caution">
    <text evidence="1">The sequence shown here is derived from an EMBL/GenBank/DDBJ whole genome shotgun (WGS) entry which is preliminary data.</text>
</comment>
<name>A0ABU4WU36_9HYPH</name>
<sequence>MNAEVFSSPIFVRRATVIVQEIAGLADAIDFLDEWPEDRRDLIHQTALRACFDAHDGHKPIGAAHNAFLGFAKRAGILEDPNSAMQWVAACKSGSGKVQV</sequence>
<proteinExistence type="predicted"/>
<reference evidence="1 2" key="1">
    <citation type="submission" date="2023-08" db="EMBL/GenBank/DDBJ databases">
        <title>Implementing the SeqCode for naming new Mesorhizobium species isolated from Vachellia karroo root nodules.</title>
        <authorList>
            <person name="Van Lill M."/>
        </authorList>
    </citation>
    <scope>NUCLEOTIDE SEQUENCE [LARGE SCALE GENOMIC DNA]</scope>
    <source>
        <strain evidence="1 2">VK3E</strain>
    </source>
</reference>
<evidence type="ECO:0000313" key="1">
    <source>
        <dbReference type="EMBL" id="MDX8439026.1"/>
    </source>
</evidence>
<organism evidence="1 2">
    <name type="scientific">Mesorhizobium australafricanum</name>
    <dbReference type="NCBI Taxonomy" id="3072311"/>
    <lineage>
        <taxon>Bacteria</taxon>
        <taxon>Pseudomonadati</taxon>
        <taxon>Pseudomonadota</taxon>
        <taxon>Alphaproteobacteria</taxon>
        <taxon>Hyphomicrobiales</taxon>
        <taxon>Phyllobacteriaceae</taxon>
        <taxon>Mesorhizobium</taxon>
    </lineage>
</organism>
<dbReference type="Proteomes" id="UP001272097">
    <property type="component" value="Unassembled WGS sequence"/>
</dbReference>
<dbReference type="RefSeq" id="WP_320212921.1">
    <property type="nucleotide sequence ID" value="NZ_JAVIIS010000005.1"/>
</dbReference>
<evidence type="ECO:0000313" key="2">
    <source>
        <dbReference type="Proteomes" id="UP001272097"/>
    </source>
</evidence>
<dbReference type="Gene3D" id="6.10.250.730">
    <property type="match status" value="1"/>
</dbReference>
<dbReference type="EMBL" id="JAVIIS010000005">
    <property type="protein sequence ID" value="MDX8439026.1"/>
    <property type="molecule type" value="Genomic_DNA"/>
</dbReference>
<keyword evidence="2" id="KW-1185">Reference proteome</keyword>
<dbReference type="InterPro" id="IPR010385">
    <property type="entry name" value="DUF982"/>
</dbReference>
<dbReference type="Pfam" id="PF06169">
    <property type="entry name" value="DUF982"/>
    <property type="match status" value="1"/>
</dbReference>